<proteinExistence type="predicted"/>
<evidence type="ECO:0000313" key="1">
    <source>
        <dbReference type="EMBL" id="TDS14758.1"/>
    </source>
</evidence>
<dbReference type="EMBL" id="SNZV01000003">
    <property type="protein sequence ID" value="TDS14758.1"/>
    <property type="molecule type" value="Genomic_DNA"/>
</dbReference>
<dbReference type="RefSeq" id="WP_133639798.1">
    <property type="nucleotide sequence ID" value="NZ_SNZV01000003.1"/>
</dbReference>
<organism evidence="1 2">
    <name type="scientific">Sphingobacterium paludis</name>
    <dbReference type="NCBI Taxonomy" id="1476465"/>
    <lineage>
        <taxon>Bacteria</taxon>
        <taxon>Pseudomonadati</taxon>
        <taxon>Bacteroidota</taxon>
        <taxon>Sphingobacteriia</taxon>
        <taxon>Sphingobacteriales</taxon>
        <taxon>Sphingobacteriaceae</taxon>
        <taxon>Sphingobacterium</taxon>
    </lineage>
</organism>
<sequence length="156" mass="17679">MNRKQLEQAIRLISMYDASSVDIGTINETFGLALTESSTREEALTAFIEAKGIELEEQSKWIRTAVELPPPNTLVWAKRSYRGNQTIYFAKRNSQELSTDPDASRNCHWKGIPYDRLVLPSDSNEGVHFGYSFSDVTVLEWRFVESPSLESEVTNG</sequence>
<accession>A0A4V3E206</accession>
<reference evidence="1 2" key="1">
    <citation type="submission" date="2019-03" db="EMBL/GenBank/DDBJ databases">
        <title>Genomic Encyclopedia of Type Strains, Phase III (KMG-III): the genomes of soil and plant-associated and newly described type strains.</title>
        <authorList>
            <person name="Whitman W."/>
        </authorList>
    </citation>
    <scope>NUCLEOTIDE SEQUENCE [LARGE SCALE GENOMIC DNA]</scope>
    <source>
        <strain evidence="1 2">CGMCC 1.12801</strain>
    </source>
</reference>
<comment type="caution">
    <text evidence="1">The sequence shown here is derived from an EMBL/GenBank/DDBJ whole genome shotgun (WGS) entry which is preliminary data.</text>
</comment>
<name>A0A4V3E206_9SPHI</name>
<gene>
    <name evidence="1" type="ORF">B0I21_103257</name>
</gene>
<evidence type="ECO:0000313" key="2">
    <source>
        <dbReference type="Proteomes" id="UP000294752"/>
    </source>
</evidence>
<protein>
    <submittedName>
        <fullName evidence="1">Uncharacterized protein</fullName>
    </submittedName>
</protein>
<dbReference type="Proteomes" id="UP000294752">
    <property type="component" value="Unassembled WGS sequence"/>
</dbReference>
<keyword evidence="2" id="KW-1185">Reference proteome</keyword>
<dbReference type="AlphaFoldDB" id="A0A4V3E206"/>